<dbReference type="AlphaFoldDB" id="H6Q7X8"/>
<dbReference type="eggNOG" id="arCOG05614">
    <property type="taxonomic scope" value="Archaea"/>
</dbReference>
<keyword evidence="3" id="KW-1185">Reference proteome</keyword>
<reference evidence="2 3" key="1">
    <citation type="journal article" date="2012" name="Stand. Genomic Sci.">
        <title>Complete genome sequence of Pyrobaculum oguniense.</title>
        <authorList>
            <person name="Bernick D.L."/>
            <person name="Karplus K."/>
            <person name="Lui L.M."/>
            <person name="Coker J.K."/>
            <person name="Murphy J.N."/>
            <person name="Chan P.P."/>
            <person name="Cozen A.E."/>
            <person name="Lowe T.M."/>
        </authorList>
    </citation>
    <scope>NUCLEOTIDE SEQUENCE [LARGE SCALE GENOMIC DNA]</scope>
    <source>
        <strain evidence="2 3">TE7</strain>
    </source>
</reference>
<protein>
    <submittedName>
        <fullName evidence="2">Uncharacterized protein</fullName>
    </submittedName>
</protein>
<evidence type="ECO:0000313" key="3">
    <source>
        <dbReference type="Proteomes" id="UP000009062"/>
    </source>
</evidence>
<evidence type="ECO:0000313" key="2">
    <source>
        <dbReference type="EMBL" id="AFA38635.1"/>
    </source>
</evidence>
<accession>H6Q7X8</accession>
<gene>
    <name evidence="2" type="ordered locus">Pogu_0608</name>
</gene>
<dbReference type="Proteomes" id="UP000009062">
    <property type="component" value="Chromosome"/>
</dbReference>
<keyword evidence="1" id="KW-1133">Transmembrane helix</keyword>
<name>H6Q7X8_PYROT</name>
<organism evidence="2 3">
    <name type="scientific">Pyrobaculum oguniense (strain DSM 13380 / JCM 10595 / TE7)</name>
    <dbReference type="NCBI Taxonomy" id="698757"/>
    <lineage>
        <taxon>Archaea</taxon>
        <taxon>Thermoproteota</taxon>
        <taxon>Thermoprotei</taxon>
        <taxon>Thermoproteales</taxon>
        <taxon>Thermoproteaceae</taxon>
        <taxon>Pyrobaculum</taxon>
    </lineage>
</organism>
<evidence type="ECO:0000256" key="1">
    <source>
        <dbReference type="SAM" id="Phobius"/>
    </source>
</evidence>
<dbReference type="STRING" id="698757.Pogu_0608"/>
<dbReference type="KEGG" id="pog:Pogu_0608"/>
<keyword evidence="1" id="KW-0812">Transmembrane</keyword>
<dbReference type="HOGENOM" id="CLU_1782559_0_0_2"/>
<keyword evidence="1" id="KW-0472">Membrane</keyword>
<sequence>MASSPQGGARASWKLRGVEDVAAAAVFALATAALITFAIAVMAPFPQSKIVEVPAAPSKDAPVRRVYVYNYTDAYGYVHIYAVEYEGQNVEAFRQAIGVPGRLVAVFEVYPGGYRCQKYVPYPVRIGPDPYNGLWCPPPFENKTVAGCTPIGVTSRGRWLLVQYKCP</sequence>
<proteinExistence type="predicted"/>
<dbReference type="EMBL" id="CP003316">
    <property type="protein sequence ID" value="AFA38635.1"/>
    <property type="molecule type" value="Genomic_DNA"/>
</dbReference>
<feature type="transmembrane region" description="Helical" evidence="1">
    <location>
        <begin position="21"/>
        <end position="45"/>
    </location>
</feature>